<reference evidence="2" key="1">
    <citation type="journal article" date="2024" name="Front. Bioeng. Biotechnol.">
        <title>Genome-scale model development and genomic sequencing of the oleaginous clade Lipomyces.</title>
        <authorList>
            <person name="Czajka J.J."/>
            <person name="Han Y."/>
            <person name="Kim J."/>
            <person name="Mondo S.J."/>
            <person name="Hofstad B.A."/>
            <person name="Robles A."/>
            <person name="Haridas S."/>
            <person name="Riley R."/>
            <person name="LaButti K."/>
            <person name="Pangilinan J."/>
            <person name="Andreopoulos W."/>
            <person name="Lipzen A."/>
            <person name="Yan J."/>
            <person name="Wang M."/>
            <person name="Ng V."/>
            <person name="Grigoriev I.V."/>
            <person name="Spatafora J.W."/>
            <person name="Magnuson J.K."/>
            <person name="Baker S.E."/>
            <person name="Pomraning K.R."/>
        </authorList>
    </citation>
    <scope>NUCLEOTIDE SEQUENCE [LARGE SCALE GENOMIC DNA]</scope>
    <source>
        <strain evidence="2">CBS 10300</strain>
    </source>
</reference>
<accession>A0ACC3TXV2</accession>
<evidence type="ECO:0000313" key="2">
    <source>
        <dbReference type="Proteomes" id="UP001489719"/>
    </source>
</evidence>
<evidence type="ECO:0000313" key="1">
    <source>
        <dbReference type="EMBL" id="KAK9326053.1"/>
    </source>
</evidence>
<sequence>MKALRYYGPHDVRLDNDVNEPRITSPNDVLICPQWCGICGTDLHEFLDGPIFCPVEPHPLTHETVPVVMGHEFSGIVKAVGSSVSSVKPGDHVCVEATIRCNTDCPQCREGRTNCCSHGGFFGLSGWGGGLSELVVVPSEQVFKLPDDLPLEAGALVEPLSVAWHAVRLSGFKAGQTALVLGSGPIGIATILVLQAHDAAKIIVSEPAEIRRKQSAQFGVYALLNPQVDDVVAKTREMTGGEGVDVSYDCSGVQATFTTGLHAVKSGGIAFNIAIWGKPCKYHPNECLLMEKKIMGSIGYTGQDFADVIKAFEQGKIRNFEKMITAKLPIAETVSGGFSRLIHHKDDHIKIICTPHPELLQL</sequence>
<protein>
    <submittedName>
        <fullName evidence="1">Chaperonin 10-like protein</fullName>
    </submittedName>
</protein>
<gene>
    <name evidence="1" type="ORF">V1517DRAFT_312553</name>
</gene>
<proteinExistence type="predicted"/>
<dbReference type="EMBL" id="MU970036">
    <property type="protein sequence ID" value="KAK9326053.1"/>
    <property type="molecule type" value="Genomic_DNA"/>
</dbReference>
<keyword evidence="2" id="KW-1185">Reference proteome</keyword>
<comment type="caution">
    <text evidence="1">The sequence shown here is derived from an EMBL/GenBank/DDBJ whole genome shotgun (WGS) entry which is preliminary data.</text>
</comment>
<dbReference type="Proteomes" id="UP001489719">
    <property type="component" value="Unassembled WGS sequence"/>
</dbReference>
<name>A0ACC3TXV2_9ASCO</name>
<organism evidence="1 2">
    <name type="scientific">Lipomyces orientalis</name>
    <dbReference type="NCBI Taxonomy" id="1233043"/>
    <lineage>
        <taxon>Eukaryota</taxon>
        <taxon>Fungi</taxon>
        <taxon>Dikarya</taxon>
        <taxon>Ascomycota</taxon>
        <taxon>Saccharomycotina</taxon>
        <taxon>Lipomycetes</taxon>
        <taxon>Lipomycetales</taxon>
        <taxon>Lipomycetaceae</taxon>
        <taxon>Lipomyces</taxon>
    </lineage>
</organism>